<proteinExistence type="predicted"/>
<evidence type="ECO:0000313" key="1">
    <source>
        <dbReference type="Ensembl" id="ENSSTUP00000057568.1"/>
    </source>
</evidence>
<sequence>MRVSERELLLMCFSLSVRGGWWHRNWGGRARGNDWNGMSGFHVFDATPFAPFQTLLRAVLPSAASTGVISPGISACSLCNCVDQDSNTSNVYSVSPGISACSLCNCVDQDSNTSNVYRVSPGISACSLCNCVDQDSNTSNVYSISPGISACSLYNCVDQDSNTSNVYRVSPGISACSLCNCVDQDSNTSATACG</sequence>
<dbReference type="AlphaFoldDB" id="A0A674AE99"/>
<reference evidence="1" key="1">
    <citation type="submission" date="2025-08" db="UniProtKB">
        <authorList>
            <consortium name="Ensembl"/>
        </authorList>
    </citation>
    <scope>IDENTIFICATION</scope>
</reference>
<protein>
    <submittedName>
        <fullName evidence="1">Uncharacterized protein</fullName>
    </submittedName>
</protein>
<evidence type="ECO:0000313" key="2">
    <source>
        <dbReference type="Proteomes" id="UP000472277"/>
    </source>
</evidence>
<keyword evidence="2" id="KW-1185">Reference proteome</keyword>
<dbReference type="Ensembl" id="ENSSTUT00000060378.1">
    <property type="protein sequence ID" value="ENSSTUP00000057568.1"/>
    <property type="gene ID" value="ENSSTUG00000024610.1"/>
</dbReference>
<dbReference type="InParanoid" id="A0A674AE99"/>
<dbReference type="OMA" id="NDWNGMS"/>
<dbReference type="Proteomes" id="UP000472277">
    <property type="component" value="Chromosome 32"/>
</dbReference>
<accession>A0A674AE99</accession>
<reference evidence="1" key="2">
    <citation type="submission" date="2025-09" db="UniProtKB">
        <authorList>
            <consortium name="Ensembl"/>
        </authorList>
    </citation>
    <scope>IDENTIFICATION</scope>
</reference>
<dbReference type="GeneTree" id="ENSGT00990000213213"/>
<organism evidence="1 2">
    <name type="scientific">Salmo trutta</name>
    <name type="common">Brown trout</name>
    <dbReference type="NCBI Taxonomy" id="8032"/>
    <lineage>
        <taxon>Eukaryota</taxon>
        <taxon>Metazoa</taxon>
        <taxon>Chordata</taxon>
        <taxon>Craniata</taxon>
        <taxon>Vertebrata</taxon>
        <taxon>Euteleostomi</taxon>
        <taxon>Actinopterygii</taxon>
        <taxon>Neopterygii</taxon>
        <taxon>Teleostei</taxon>
        <taxon>Protacanthopterygii</taxon>
        <taxon>Salmoniformes</taxon>
        <taxon>Salmonidae</taxon>
        <taxon>Salmoninae</taxon>
        <taxon>Salmo</taxon>
    </lineage>
</organism>
<name>A0A674AE99_SALTR</name>